<sequence>MDIDSLDENDGVKLYAKRKGKAKQEKLRAPLRSIDCTCVKGDDGSPMIQCSECKIWYHFTCVDLSEPEAEEINIYICPTCTTSTGRRSTMNWEGDAANEEYVDDEVTITARRKAALSKSRDGKRVSEMAEESEESSSSEDEYIDVKREHVEQSKLVSKRTSNASDSDSEDHNRKRRFTRKVSASPVTSVQHSTLKRKAAPHSNPVQASPAHKRKRSTESHGHGSTAADDPARKYCLGKLEELFKDVFLRYPHIRTQSESSAAGQPMDVTEDSNETAKLVPKDPELLTEEEKETVLNRARQFANELESSVFEIYAEPDKNGNPHAGGKYKERFRMLQFNLSKVDRVIIHQRITSGNISAKEISLMSSTDLADEETKQSIKLAEKEALEHSILLKSSAPRAKITHKGLQDIEDVNGEVATAQQIERLKEREQEEDERRERERMARLRTVQRQRTASISVPPESPIVPSGEYQWGAPPPVPPHAISPTAAESEENQGQSLRPSLFLQTSEVNNVEPELNLDDLINIDGEQESPRPSPIQESTSGTSTDTKLESLLSTHPSPIVSTPTGISPFASRPERMRGASFDLSSIWNAPKDEASTSESAQKAISVPAAAPSGESPTEGSDKDDAMELESVEANDQDFDMFLEDNQVESPSDDLIVTPIPSLQDVESLPQVWTGKLAMPLDSSMPQETYLIARQVAGRGIPPESPLWRTLFPSDQLRIEGRVPVDNSVKYLMQMRLNASKELYAAAFVPASAANAEDFKTFCNFLKSKSRHGLVFPWGNRPKDYHPGRELYMIPLLQSEPLPEFVELLDGLKLPTTRTKDYLLGIWILNRGKLAVLPNSTTTQAPPKQTPPPASMPPSQLPPPVSMPPVQPPQHIPRIPVIPPPMFNTPPPHVPQNLPIPTPPLSIPQTIPGMPAIAPAALAAEVASLTPEQLQEVLRTLAATTQIPLPPPTGHIPQPPSQPPFSQNRPPFPPHAPPHIPPGSQSTQPWMHHTPPPPPPPGQYPVNYPPPNAPYQQPPRGSNSPAPALYDRHDYDHDYRSGPHYSHGGRGGHDDRGWRGNQSNRGRGRGRGDGYDRDYNGRRSSDSGWPRRRHDNQGGPW</sequence>
<comment type="caution">
    <text evidence="1">The sequence shown here is derived from an EMBL/GenBank/DDBJ whole genome shotgun (WGS) entry which is preliminary data.</text>
</comment>
<dbReference type="EMBL" id="JAFIQS020000007">
    <property type="protein sequence ID" value="KAH9479373.1"/>
    <property type="molecule type" value="Genomic_DNA"/>
</dbReference>
<evidence type="ECO:0000313" key="1">
    <source>
        <dbReference type="EMBL" id="KAH9479373.1"/>
    </source>
</evidence>
<reference evidence="1" key="1">
    <citation type="submission" date="2021-10" db="EMBL/GenBank/DDBJ databases">
        <title>Psilocybe cubensis genome.</title>
        <authorList>
            <person name="Mckernan K.J."/>
            <person name="Crawford S."/>
            <person name="Trippe A."/>
            <person name="Kane L.T."/>
            <person name="Mclaughlin S."/>
        </authorList>
    </citation>
    <scope>NUCLEOTIDE SEQUENCE</scope>
    <source>
        <strain evidence="1">MGC-MH-2018</strain>
    </source>
</reference>
<gene>
    <name evidence="1" type="ORF">JR316_0007963</name>
</gene>
<name>A0ACB8GUG2_PSICU</name>
<proteinExistence type="predicted"/>
<keyword evidence="2" id="KW-1185">Reference proteome</keyword>
<evidence type="ECO:0000313" key="2">
    <source>
        <dbReference type="Proteomes" id="UP000664032"/>
    </source>
</evidence>
<organism evidence="1 2">
    <name type="scientific">Psilocybe cubensis</name>
    <name type="common">Psychedelic mushroom</name>
    <name type="synonym">Stropharia cubensis</name>
    <dbReference type="NCBI Taxonomy" id="181762"/>
    <lineage>
        <taxon>Eukaryota</taxon>
        <taxon>Fungi</taxon>
        <taxon>Dikarya</taxon>
        <taxon>Basidiomycota</taxon>
        <taxon>Agaricomycotina</taxon>
        <taxon>Agaricomycetes</taxon>
        <taxon>Agaricomycetidae</taxon>
        <taxon>Agaricales</taxon>
        <taxon>Agaricineae</taxon>
        <taxon>Strophariaceae</taxon>
        <taxon>Psilocybe</taxon>
    </lineage>
</organism>
<accession>A0ACB8GUG2</accession>
<protein>
    <submittedName>
        <fullName evidence="1">Transcription factor bye1</fullName>
    </submittedName>
</protein>
<dbReference type="Proteomes" id="UP000664032">
    <property type="component" value="Unassembled WGS sequence"/>
</dbReference>